<evidence type="ECO:0000259" key="6">
    <source>
        <dbReference type="PROSITE" id="PS50110"/>
    </source>
</evidence>
<dbReference type="PANTHER" id="PTHR44688">
    <property type="entry name" value="DNA-BINDING TRANSCRIPTIONAL ACTIVATOR DEVR_DOSR"/>
    <property type="match status" value="1"/>
</dbReference>
<dbReference type="RefSeq" id="WP_219081565.1">
    <property type="nucleotide sequence ID" value="NZ_JAHBBD010000011.1"/>
</dbReference>
<evidence type="ECO:0000259" key="5">
    <source>
        <dbReference type="PROSITE" id="PS50043"/>
    </source>
</evidence>
<dbReference type="PROSITE" id="PS50110">
    <property type="entry name" value="RESPONSE_REGULATORY"/>
    <property type="match status" value="1"/>
</dbReference>
<dbReference type="InterPro" id="IPR001789">
    <property type="entry name" value="Sig_transdc_resp-reg_receiver"/>
</dbReference>
<dbReference type="PANTHER" id="PTHR44688:SF16">
    <property type="entry name" value="DNA-BINDING TRANSCRIPTIONAL ACTIVATOR DEVR_DOSR"/>
    <property type="match status" value="1"/>
</dbReference>
<keyword evidence="3" id="KW-0804">Transcription</keyword>
<dbReference type="Proteomes" id="UP000812844">
    <property type="component" value="Unassembled WGS sequence"/>
</dbReference>
<protein>
    <submittedName>
        <fullName evidence="7">Response regulator transcription factor</fullName>
    </submittedName>
</protein>
<proteinExistence type="predicted"/>
<gene>
    <name evidence="7" type="ORF">KIH73_06040</name>
</gene>
<dbReference type="Pfam" id="PF00072">
    <property type="entry name" value="Response_reg"/>
    <property type="match status" value="1"/>
</dbReference>
<feature type="modified residue" description="4-aspartylphosphate" evidence="4">
    <location>
        <position position="83"/>
    </location>
</feature>
<dbReference type="SMART" id="SM00448">
    <property type="entry name" value="REC"/>
    <property type="match status" value="1"/>
</dbReference>
<evidence type="ECO:0000256" key="3">
    <source>
        <dbReference type="ARBA" id="ARBA00023163"/>
    </source>
</evidence>
<keyword evidence="4" id="KW-0597">Phosphoprotein</keyword>
<evidence type="ECO:0000256" key="1">
    <source>
        <dbReference type="ARBA" id="ARBA00023015"/>
    </source>
</evidence>
<evidence type="ECO:0000256" key="2">
    <source>
        <dbReference type="ARBA" id="ARBA00023125"/>
    </source>
</evidence>
<reference evidence="7 8" key="1">
    <citation type="submission" date="2021-05" db="EMBL/GenBank/DDBJ databases">
        <title>Phylogenetic classification of ten novel species belonging to the genus Bifidobacterium comprising B. colchicus sp. nov., B. abeli sp. nov., B. bicoloris sp. nov., B. guerezis sp. nov., B. rosaliae sp. nov., B. santillanensis sp. nov., B. argentati sp. nov., B. amazzoni sp. nov., B. pluviali sp. nov., and B. pinnaculum sp. nov.</title>
        <authorList>
            <person name="Lugli G.A."/>
            <person name="Ruiz Garcia L."/>
            <person name="Margolles A."/>
            <person name="Ventura M."/>
        </authorList>
    </citation>
    <scope>NUCLEOTIDE SEQUENCE [LARGE SCALE GENOMIC DNA]</scope>
    <source>
        <strain evidence="7 8">6T3</strain>
    </source>
</reference>
<feature type="domain" description="HTH luxR-type" evidence="5">
    <location>
        <begin position="168"/>
        <end position="234"/>
    </location>
</feature>
<evidence type="ECO:0000313" key="7">
    <source>
        <dbReference type="EMBL" id="MBW3082934.1"/>
    </source>
</evidence>
<organism evidence="7 8">
    <name type="scientific">Bifidobacterium phasiani</name>
    <dbReference type="NCBI Taxonomy" id="2834431"/>
    <lineage>
        <taxon>Bacteria</taxon>
        <taxon>Bacillati</taxon>
        <taxon>Actinomycetota</taxon>
        <taxon>Actinomycetes</taxon>
        <taxon>Bifidobacteriales</taxon>
        <taxon>Bifidobacteriaceae</taxon>
        <taxon>Bifidobacterium</taxon>
    </lineage>
</organism>
<comment type="caution">
    <text evidence="7">The sequence shown here is derived from an EMBL/GenBank/DDBJ whole genome shotgun (WGS) entry which is preliminary data.</text>
</comment>
<name>A0ABS6WA21_9BIFI</name>
<accession>A0ABS6WA21</accession>
<keyword evidence="2" id="KW-0238">DNA-binding</keyword>
<feature type="domain" description="Response regulatory" evidence="6">
    <location>
        <begin position="29"/>
        <end position="148"/>
    </location>
</feature>
<dbReference type="Pfam" id="PF00196">
    <property type="entry name" value="GerE"/>
    <property type="match status" value="1"/>
</dbReference>
<keyword evidence="1" id="KW-0805">Transcription regulation</keyword>
<dbReference type="InterPro" id="IPR000792">
    <property type="entry name" value="Tscrpt_reg_LuxR_C"/>
</dbReference>
<dbReference type="SMART" id="SM00421">
    <property type="entry name" value="HTH_LUXR"/>
    <property type="match status" value="1"/>
</dbReference>
<evidence type="ECO:0000256" key="4">
    <source>
        <dbReference type="PROSITE-ProRule" id="PRU00169"/>
    </source>
</evidence>
<dbReference type="CDD" id="cd06170">
    <property type="entry name" value="LuxR_C_like"/>
    <property type="match status" value="1"/>
</dbReference>
<dbReference type="EMBL" id="JAHBBD010000011">
    <property type="protein sequence ID" value="MBW3082934.1"/>
    <property type="molecule type" value="Genomic_DNA"/>
</dbReference>
<dbReference type="PROSITE" id="PS50043">
    <property type="entry name" value="HTH_LUXR_2"/>
    <property type="match status" value="1"/>
</dbReference>
<evidence type="ECO:0000313" key="8">
    <source>
        <dbReference type="Proteomes" id="UP000812844"/>
    </source>
</evidence>
<keyword evidence="8" id="KW-1185">Reference proteome</keyword>
<sequence>MGNIMKPRPVHSINGPDATMHVAQQYRHRIAITDNDERSLESLRDLVERNIPRSYVIWTCSSERETIERCLACDGTIDLLLLDMSMERMQGPSICRRIREQTWRVPILAMTSFSLHRYREQAVYAGAQGITSKNDEQAIIRSINTVLQSQALDGFESSAVAYTRVSNERPHQQLLTSREEEIINLAADSGLTDRQIAEELNIAEATVRRHMHNILAKLGAKTARQAIARWLTPR</sequence>